<evidence type="ECO:0000313" key="3">
    <source>
        <dbReference type="Proteomes" id="UP000319383"/>
    </source>
</evidence>
<dbReference type="PANTHER" id="PTHR10827">
    <property type="entry name" value="RETICULOCALBIN"/>
    <property type="match status" value="1"/>
</dbReference>
<dbReference type="RefSeq" id="WP_145377118.1">
    <property type="nucleotide sequence ID" value="NZ_CP036276.1"/>
</dbReference>
<feature type="domain" description="EF-hand" evidence="1">
    <location>
        <begin position="408"/>
        <end position="437"/>
    </location>
</feature>
<organism evidence="2 3">
    <name type="scientific">Symmachiella dynata</name>
    <dbReference type="NCBI Taxonomy" id="2527995"/>
    <lineage>
        <taxon>Bacteria</taxon>
        <taxon>Pseudomonadati</taxon>
        <taxon>Planctomycetota</taxon>
        <taxon>Planctomycetia</taxon>
        <taxon>Planctomycetales</taxon>
        <taxon>Planctomycetaceae</taxon>
        <taxon>Symmachiella</taxon>
    </lineage>
</organism>
<feature type="domain" description="EF-hand" evidence="1">
    <location>
        <begin position="164"/>
        <end position="199"/>
    </location>
</feature>
<evidence type="ECO:0000313" key="2">
    <source>
        <dbReference type="EMBL" id="QDU44828.1"/>
    </source>
</evidence>
<evidence type="ECO:0000259" key="1">
    <source>
        <dbReference type="PROSITE" id="PS50222"/>
    </source>
</evidence>
<reference evidence="2 3" key="1">
    <citation type="submission" date="2019-02" db="EMBL/GenBank/DDBJ databases">
        <title>Deep-cultivation of Planctomycetes and their phenomic and genomic characterization uncovers novel biology.</title>
        <authorList>
            <person name="Wiegand S."/>
            <person name="Jogler M."/>
            <person name="Boedeker C."/>
            <person name="Pinto D."/>
            <person name="Vollmers J."/>
            <person name="Rivas-Marin E."/>
            <person name="Kohn T."/>
            <person name="Peeters S.H."/>
            <person name="Heuer A."/>
            <person name="Rast P."/>
            <person name="Oberbeckmann S."/>
            <person name="Bunk B."/>
            <person name="Jeske O."/>
            <person name="Meyerdierks A."/>
            <person name="Storesund J.E."/>
            <person name="Kallscheuer N."/>
            <person name="Luecker S."/>
            <person name="Lage O.M."/>
            <person name="Pohl T."/>
            <person name="Merkel B.J."/>
            <person name="Hornburger P."/>
            <person name="Mueller R.-W."/>
            <person name="Bruemmer F."/>
            <person name="Labrenz M."/>
            <person name="Spormann A.M."/>
            <person name="Op den Camp H."/>
            <person name="Overmann J."/>
            <person name="Amann R."/>
            <person name="Jetten M.S.M."/>
            <person name="Mascher T."/>
            <person name="Medema M.H."/>
            <person name="Devos D.P."/>
            <person name="Kaster A.-K."/>
            <person name="Ovreas L."/>
            <person name="Rohde M."/>
            <person name="Galperin M.Y."/>
            <person name="Jogler C."/>
        </authorList>
    </citation>
    <scope>NUCLEOTIDE SEQUENCE [LARGE SCALE GENOMIC DNA]</scope>
    <source>
        <strain evidence="2 3">Mal52</strain>
    </source>
</reference>
<dbReference type="Proteomes" id="UP000319383">
    <property type="component" value="Chromosome"/>
</dbReference>
<dbReference type="SMART" id="SM00054">
    <property type="entry name" value="EFh"/>
    <property type="match status" value="5"/>
</dbReference>
<protein>
    <submittedName>
        <fullName evidence="2">Transaldolase/EF-hand domain-containing protein</fullName>
    </submittedName>
</protein>
<gene>
    <name evidence="2" type="ORF">Mal52_33140</name>
</gene>
<dbReference type="EMBL" id="CP036276">
    <property type="protein sequence ID" value="QDU44828.1"/>
    <property type="molecule type" value="Genomic_DNA"/>
</dbReference>
<dbReference type="Gene3D" id="1.10.238.10">
    <property type="entry name" value="EF-hand"/>
    <property type="match status" value="4"/>
</dbReference>
<dbReference type="PROSITE" id="PS50222">
    <property type="entry name" value="EF_HAND_2"/>
    <property type="match status" value="3"/>
</dbReference>
<accession>A0A517ZQY2</accession>
<sequence length="578" mass="64429">MTGPHCLQVDQFYKTIGRLFSALLCFAAVMIFPATHVFAEETAASGPDHETLDLIYLAPRAPIFVRFRVRSEGQGFFTQREAYSAKLFDELDASGDGVLKEEELEKIPPVGHLVPVGGQNTAGAGNSGSADSDADGQVTREEFNAYLLAATGSPFQINSEVQSLSPGQSVNLFDRLDRDHDNRLSDDELTQAARRLRLMDFNLDEQITAGEIPLPTVFGVAQQSADTPEGQAAASLSLLKPIHRNHVDDALIRRLIQLYDKLSRGPTARRFVKDGRLSAKELGLAAEIVSPFDHNQDKLLDQQELRDFLANPQPIIEIQIQFGDESTTPVIKTVVNAESPPTAPLQFVTHENGDVFVRLNNVEFKLVASPKRPEVRAKQYRTFVRSDNDKNEYLDENEFGSAIRRFDRNQFQLVDTDGDGMIVQEEYTSFVTQQLELQKHVLNLNLASKSASLFSVVDTTADNQLDAKELAELKSKILALDRNGDGNIDRDELSGGLEMILARGDANLQQMRNRVSPTQATWGGVSRGRVVTGDRWFHKMDRNRDRRLTKREFLGPLDVFKKLDTDGNGWLDTTEADK</sequence>
<dbReference type="InterPro" id="IPR011992">
    <property type="entry name" value="EF-hand-dom_pair"/>
</dbReference>
<dbReference type="SUPFAM" id="SSF47473">
    <property type="entry name" value="EF-hand"/>
    <property type="match status" value="3"/>
</dbReference>
<proteinExistence type="predicted"/>
<dbReference type="AlphaFoldDB" id="A0A517ZQY2"/>
<dbReference type="PANTHER" id="PTHR10827:SF52">
    <property type="entry name" value="IP16409P"/>
    <property type="match status" value="1"/>
</dbReference>
<dbReference type="InterPro" id="IPR002048">
    <property type="entry name" value="EF_hand_dom"/>
</dbReference>
<dbReference type="KEGG" id="sdyn:Mal52_33140"/>
<dbReference type="InterPro" id="IPR018247">
    <property type="entry name" value="EF_Hand_1_Ca_BS"/>
</dbReference>
<feature type="domain" description="EF-hand" evidence="1">
    <location>
        <begin position="468"/>
        <end position="503"/>
    </location>
</feature>
<name>A0A517ZQY2_9PLAN</name>
<dbReference type="PROSITE" id="PS00018">
    <property type="entry name" value="EF_HAND_1"/>
    <property type="match status" value="3"/>
</dbReference>
<dbReference type="GO" id="GO:0005509">
    <property type="term" value="F:calcium ion binding"/>
    <property type="evidence" value="ECO:0007669"/>
    <property type="project" value="InterPro"/>
</dbReference>
<keyword evidence="3" id="KW-1185">Reference proteome</keyword>
<dbReference type="Pfam" id="PF13202">
    <property type="entry name" value="EF-hand_5"/>
    <property type="match status" value="3"/>
</dbReference>